<dbReference type="Proteomes" id="UP000823399">
    <property type="component" value="Unassembled WGS sequence"/>
</dbReference>
<dbReference type="EMBL" id="JABBWM010000059">
    <property type="protein sequence ID" value="KAG2098933.1"/>
    <property type="molecule type" value="Genomic_DNA"/>
</dbReference>
<reference evidence="1" key="1">
    <citation type="journal article" date="2020" name="New Phytol.">
        <title>Comparative genomics reveals dynamic genome evolution in host specialist ectomycorrhizal fungi.</title>
        <authorList>
            <person name="Lofgren L.A."/>
            <person name="Nguyen N.H."/>
            <person name="Vilgalys R."/>
            <person name="Ruytinx J."/>
            <person name="Liao H.L."/>
            <person name="Branco S."/>
            <person name="Kuo A."/>
            <person name="LaButti K."/>
            <person name="Lipzen A."/>
            <person name="Andreopoulos W."/>
            <person name="Pangilinan J."/>
            <person name="Riley R."/>
            <person name="Hundley H."/>
            <person name="Na H."/>
            <person name="Barry K."/>
            <person name="Grigoriev I.V."/>
            <person name="Stajich J.E."/>
            <person name="Kennedy P.G."/>
        </authorList>
    </citation>
    <scope>NUCLEOTIDE SEQUENCE</scope>
    <source>
        <strain evidence="1">FC423</strain>
    </source>
</reference>
<gene>
    <name evidence="1" type="ORF">F5147DRAFT_712811</name>
</gene>
<evidence type="ECO:0000313" key="2">
    <source>
        <dbReference type="Proteomes" id="UP000823399"/>
    </source>
</evidence>
<accession>A0A9P7F085</accession>
<evidence type="ECO:0000313" key="1">
    <source>
        <dbReference type="EMBL" id="KAG2098933.1"/>
    </source>
</evidence>
<organism evidence="1 2">
    <name type="scientific">Suillus discolor</name>
    <dbReference type="NCBI Taxonomy" id="1912936"/>
    <lineage>
        <taxon>Eukaryota</taxon>
        <taxon>Fungi</taxon>
        <taxon>Dikarya</taxon>
        <taxon>Basidiomycota</taxon>
        <taxon>Agaricomycotina</taxon>
        <taxon>Agaricomycetes</taxon>
        <taxon>Agaricomycetidae</taxon>
        <taxon>Boletales</taxon>
        <taxon>Suillineae</taxon>
        <taxon>Suillaceae</taxon>
        <taxon>Suillus</taxon>
    </lineage>
</organism>
<name>A0A9P7F085_9AGAM</name>
<protein>
    <submittedName>
        <fullName evidence="1">Uncharacterized protein</fullName>
    </submittedName>
</protein>
<dbReference type="RefSeq" id="XP_041289036.1">
    <property type="nucleotide sequence ID" value="XM_041438378.1"/>
</dbReference>
<proteinExistence type="predicted"/>
<sequence>MALLPTLPIYTGMMFAVFLLPTVRCRTLLILFSQDLAEPLGDGNRALPVFIRIISWEAQQAFATINKFILTYSEYLPPPSKHVVVLLLHCPVSKTIKGTLCIFSGVNEEKDSVQKSAFVTKQRLKSPLAT</sequence>
<dbReference type="AlphaFoldDB" id="A0A9P7F085"/>
<keyword evidence="2" id="KW-1185">Reference proteome</keyword>
<comment type="caution">
    <text evidence="1">The sequence shown here is derived from an EMBL/GenBank/DDBJ whole genome shotgun (WGS) entry which is preliminary data.</text>
</comment>
<dbReference type="GeneID" id="64700637"/>
<feature type="non-terminal residue" evidence="1">
    <location>
        <position position="1"/>
    </location>
</feature>